<evidence type="ECO:0000313" key="3">
    <source>
        <dbReference type="Proteomes" id="UP000281553"/>
    </source>
</evidence>
<feature type="region of interest" description="Disordered" evidence="1">
    <location>
        <begin position="1"/>
        <end position="21"/>
    </location>
</feature>
<dbReference type="Proteomes" id="UP000281553">
    <property type="component" value="Unassembled WGS sequence"/>
</dbReference>
<organism evidence="2 3">
    <name type="scientific">Dibothriocephalus latus</name>
    <name type="common">Fish tapeworm</name>
    <name type="synonym">Diphyllobothrium latum</name>
    <dbReference type="NCBI Taxonomy" id="60516"/>
    <lineage>
        <taxon>Eukaryota</taxon>
        <taxon>Metazoa</taxon>
        <taxon>Spiralia</taxon>
        <taxon>Lophotrochozoa</taxon>
        <taxon>Platyhelminthes</taxon>
        <taxon>Cestoda</taxon>
        <taxon>Eucestoda</taxon>
        <taxon>Diphyllobothriidea</taxon>
        <taxon>Diphyllobothriidae</taxon>
        <taxon>Dibothriocephalus</taxon>
    </lineage>
</organism>
<name>A0A3P7NGA0_DIBLA</name>
<gene>
    <name evidence="2" type="ORF">DILT_LOCUS18621</name>
</gene>
<dbReference type="AlphaFoldDB" id="A0A3P7NGA0"/>
<sequence>MAYSKEQQVRAEQHSQMERGIGLPPVPKVHMGACFSLIFEGCPLKVNATATWVNPSTNALERPFSGHSLVNLA</sequence>
<accession>A0A3P7NGA0</accession>
<feature type="compositionally biased region" description="Basic and acidic residues" evidence="1">
    <location>
        <begin position="7"/>
        <end position="17"/>
    </location>
</feature>
<dbReference type="EMBL" id="UYRU01102309">
    <property type="protein sequence ID" value="VDN41714.1"/>
    <property type="molecule type" value="Genomic_DNA"/>
</dbReference>
<proteinExistence type="predicted"/>
<dbReference type="OrthoDB" id="8693905at2759"/>
<protein>
    <submittedName>
        <fullName evidence="2">Uncharacterized protein</fullName>
    </submittedName>
</protein>
<evidence type="ECO:0000256" key="1">
    <source>
        <dbReference type="SAM" id="MobiDB-lite"/>
    </source>
</evidence>
<reference evidence="2 3" key="1">
    <citation type="submission" date="2018-11" db="EMBL/GenBank/DDBJ databases">
        <authorList>
            <consortium name="Pathogen Informatics"/>
        </authorList>
    </citation>
    <scope>NUCLEOTIDE SEQUENCE [LARGE SCALE GENOMIC DNA]</scope>
</reference>
<keyword evidence="3" id="KW-1185">Reference proteome</keyword>
<evidence type="ECO:0000313" key="2">
    <source>
        <dbReference type="EMBL" id="VDN41714.1"/>
    </source>
</evidence>